<gene>
    <name evidence="2" type="ORF">Goklo_029659</name>
</gene>
<dbReference type="AlphaFoldDB" id="A0A7J8WFI2"/>
<feature type="region of interest" description="Disordered" evidence="1">
    <location>
        <begin position="121"/>
        <end position="167"/>
    </location>
</feature>
<keyword evidence="3" id="KW-1185">Reference proteome</keyword>
<protein>
    <submittedName>
        <fullName evidence="2">Uncharacterized protein</fullName>
    </submittedName>
</protein>
<organism evidence="2 3">
    <name type="scientific">Gossypium klotzschianum</name>
    <dbReference type="NCBI Taxonomy" id="34286"/>
    <lineage>
        <taxon>Eukaryota</taxon>
        <taxon>Viridiplantae</taxon>
        <taxon>Streptophyta</taxon>
        <taxon>Embryophyta</taxon>
        <taxon>Tracheophyta</taxon>
        <taxon>Spermatophyta</taxon>
        <taxon>Magnoliopsida</taxon>
        <taxon>eudicotyledons</taxon>
        <taxon>Gunneridae</taxon>
        <taxon>Pentapetalae</taxon>
        <taxon>rosids</taxon>
        <taxon>malvids</taxon>
        <taxon>Malvales</taxon>
        <taxon>Malvaceae</taxon>
        <taxon>Malvoideae</taxon>
        <taxon>Gossypium</taxon>
    </lineage>
</organism>
<feature type="non-terminal residue" evidence="2">
    <location>
        <position position="283"/>
    </location>
</feature>
<feature type="compositionally biased region" description="Polar residues" evidence="1">
    <location>
        <begin position="138"/>
        <end position="163"/>
    </location>
</feature>
<evidence type="ECO:0000256" key="1">
    <source>
        <dbReference type="SAM" id="MobiDB-lite"/>
    </source>
</evidence>
<dbReference type="OrthoDB" id="10453585at2759"/>
<proteinExistence type="predicted"/>
<accession>A0A7J8WFI2</accession>
<evidence type="ECO:0000313" key="2">
    <source>
        <dbReference type="EMBL" id="MBA0673726.1"/>
    </source>
</evidence>
<sequence length="283" mass="32040">FQWTPYEDPAIRAVISDEYFQNPNAWHVKVSLVNYATVEMHQSNKVLRQFRFRQPIFVAPKSYYIKMWKDRYDYIPLREPIIVLELACVSEYMSWFRIHGKPYLLSTEERQWQLLVQRERRGPLNPRRRDDDAGLSTRPRQSPDPSLAPTQSPGPATAPTQSPDPVVQLTIPTAQPFQMMPGAYTSPFLYPNPYMFPFTSPMAGWSPWSGSSPFSITPSGPFVVGDANTSTVTILSRWLIVPTLTTRSPTGGIRIPAGATTTLTGSWTKEESSAKPSTAAMWH</sequence>
<name>A0A7J8WFI2_9ROSI</name>
<evidence type="ECO:0000313" key="3">
    <source>
        <dbReference type="Proteomes" id="UP000593573"/>
    </source>
</evidence>
<feature type="compositionally biased region" description="Basic and acidic residues" evidence="1">
    <location>
        <begin position="121"/>
        <end position="132"/>
    </location>
</feature>
<dbReference type="EMBL" id="JABFAB010314660">
    <property type="protein sequence ID" value="MBA0673726.1"/>
    <property type="molecule type" value="Genomic_DNA"/>
</dbReference>
<comment type="caution">
    <text evidence="2">The sequence shown here is derived from an EMBL/GenBank/DDBJ whole genome shotgun (WGS) entry which is preliminary data.</text>
</comment>
<dbReference type="Proteomes" id="UP000593573">
    <property type="component" value="Unassembled WGS sequence"/>
</dbReference>
<reference evidence="2 3" key="1">
    <citation type="journal article" date="2019" name="Genome Biol. Evol.">
        <title>Insights into the evolution of the New World diploid cottons (Gossypium, subgenus Houzingenia) based on genome sequencing.</title>
        <authorList>
            <person name="Grover C.E."/>
            <person name="Arick M.A. 2nd"/>
            <person name="Thrash A."/>
            <person name="Conover J.L."/>
            <person name="Sanders W.S."/>
            <person name="Peterson D.G."/>
            <person name="Frelichowski J.E."/>
            <person name="Scheffler J.A."/>
            <person name="Scheffler B.E."/>
            <person name="Wendel J.F."/>
        </authorList>
    </citation>
    <scope>NUCLEOTIDE SEQUENCE [LARGE SCALE GENOMIC DNA]</scope>
    <source>
        <strain evidence="2">57</strain>
        <tissue evidence="2">Leaf</tissue>
    </source>
</reference>